<evidence type="ECO:0000313" key="2">
    <source>
        <dbReference type="Proteomes" id="UP000319824"/>
    </source>
</evidence>
<proteinExistence type="predicted"/>
<dbReference type="AlphaFoldDB" id="A0A559SP34"/>
<reference evidence="1 2" key="1">
    <citation type="submission" date="2019-06" db="EMBL/GenBank/DDBJ databases">
        <title>Pac Bio to generate improved reference genome sequences for organisms with transposon mutant libraries (support for FEBA project).</title>
        <authorList>
            <person name="Blow M."/>
        </authorList>
    </citation>
    <scope>NUCLEOTIDE SEQUENCE [LARGE SCALE GENOMIC DNA]</scope>
    <source>
        <strain evidence="1 2">USDA 1844</strain>
    </source>
</reference>
<comment type="caution">
    <text evidence="1">The sequence shown here is derived from an EMBL/GenBank/DDBJ whole genome shotgun (WGS) entry which is preliminary data.</text>
</comment>
<sequence>MKLLIRSMKRKTRNIQPLRMFGGLDRAANLSRHRAYPLARGRAVRLDSSRIGLLAYGNHDS</sequence>
<name>A0A559SP34_9HYPH</name>
<evidence type="ECO:0000313" key="1">
    <source>
        <dbReference type="EMBL" id="TVZ64121.1"/>
    </source>
</evidence>
<dbReference type="EMBL" id="VISO01000003">
    <property type="protein sequence ID" value="TVZ64121.1"/>
    <property type="molecule type" value="Genomic_DNA"/>
</dbReference>
<organism evidence="1 2">
    <name type="scientific">Rhizobium mongolense USDA 1844</name>
    <dbReference type="NCBI Taxonomy" id="1079460"/>
    <lineage>
        <taxon>Bacteria</taxon>
        <taxon>Pseudomonadati</taxon>
        <taxon>Pseudomonadota</taxon>
        <taxon>Alphaproteobacteria</taxon>
        <taxon>Hyphomicrobiales</taxon>
        <taxon>Rhizobiaceae</taxon>
        <taxon>Rhizobium/Agrobacterium group</taxon>
        <taxon>Rhizobium</taxon>
    </lineage>
</organism>
<protein>
    <submittedName>
        <fullName evidence="1">Uncharacterized protein</fullName>
    </submittedName>
</protein>
<dbReference type="Proteomes" id="UP000319824">
    <property type="component" value="Unassembled WGS sequence"/>
</dbReference>
<accession>A0A559SP34</accession>
<gene>
    <name evidence="1" type="ORF">BCL32_4325</name>
</gene>